<protein>
    <submittedName>
        <fullName evidence="1">Uncharacterized protein</fullName>
    </submittedName>
</protein>
<organism evidence="1">
    <name type="scientific">Rhizophora mucronata</name>
    <name type="common">Asiatic mangrove</name>
    <dbReference type="NCBI Taxonomy" id="61149"/>
    <lineage>
        <taxon>Eukaryota</taxon>
        <taxon>Viridiplantae</taxon>
        <taxon>Streptophyta</taxon>
        <taxon>Embryophyta</taxon>
        <taxon>Tracheophyta</taxon>
        <taxon>Spermatophyta</taxon>
        <taxon>Magnoliopsida</taxon>
        <taxon>eudicotyledons</taxon>
        <taxon>Gunneridae</taxon>
        <taxon>Pentapetalae</taxon>
        <taxon>rosids</taxon>
        <taxon>fabids</taxon>
        <taxon>Malpighiales</taxon>
        <taxon>Rhizophoraceae</taxon>
        <taxon>Rhizophora</taxon>
    </lineage>
</organism>
<dbReference type="AlphaFoldDB" id="A0A2P2J2T6"/>
<dbReference type="EMBL" id="GGEC01007279">
    <property type="protein sequence ID" value="MBW87762.1"/>
    <property type="molecule type" value="Transcribed_RNA"/>
</dbReference>
<name>A0A2P2J2T6_RHIMU</name>
<sequence length="47" mass="5463">MYTAAAFIVFIDMGSFHYFQSNICCSMQAFKPIILRFSSSFWLVNKT</sequence>
<accession>A0A2P2J2T6</accession>
<evidence type="ECO:0000313" key="1">
    <source>
        <dbReference type="EMBL" id="MBW87762.1"/>
    </source>
</evidence>
<proteinExistence type="predicted"/>
<reference evidence="1" key="1">
    <citation type="submission" date="2018-02" db="EMBL/GenBank/DDBJ databases">
        <title>Rhizophora mucronata_Transcriptome.</title>
        <authorList>
            <person name="Meera S.P."/>
            <person name="Sreeshan A."/>
            <person name="Augustine A."/>
        </authorList>
    </citation>
    <scope>NUCLEOTIDE SEQUENCE</scope>
    <source>
        <tissue evidence="1">Leaf</tissue>
    </source>
</reference>